<proteinExistence type="predicted"/>
<evidence type="ECO:0000256" key="4">
    <source>
        <dbReference type="ARBA" id="ARBA00022801"/>
    </source>
</evidence>
<dbReference type="InterPro" id="IPR015797">
    <property type="entry name" value="NUDIX_hydrolase-like_dom_sf"/>
</dbReference>
<dbReference type="InterPro" id="IPR000086">
    <property type="entry name" value="NUDIX_hydrolase_dom"/>
</dbReference>
<dbReference type="PANTHER" id="PTHR12992">
    <property type="entry name" value="NUDIX HYDROLASE"/>
    <property type="match status" value="1"/>
</dbReference>
<dbReference type="GO" id="GO:0010945">
    <property type="term" value="F:coenzyme A diphosphatase activity"/>
    <property type="evidence" value="ECO:0007669"/>
    <property type="project" value="InterPro"/>
</dbReference>
<protein>
    <recommendedName>
        <fullName evidence="7">Nudix hydrolase domain-containing protein</fullName>
    </recommendedName>
</protein>
<organism evidence="8 9">
    <name type="scientific">Euplotes crassus</name>
    <dbReference type="NCBI Taxonomy" id="5936"/>
    <lineage>
        <taxon>Eukaryota</taxon>
        <taxon>Sar</taxon>
        <taxon>Alveolata</taxon>
        <taxon>Ciliophora</taxon>
        <taxon>Intramacronucleata</taxon>
        <taxon>Spirotrichea</taxon>
        <taxon>Hypotrichia</taxon>
        <taxon>Euplotida</taxon>
        <taxon>Euplotidae</taxon>
        <taxon>Moneuplotes</taxon>
    </lineage>
</organism>
<comment type="cofactor">
    <cofactor evidence="2">
        <name>Mg(2+)</name>
        <dbReference type="ChEBI" id="CHEBI:18420"/>
    </cofactor>
</comment>
<dbReference type="Gene3D" id="3.90.79.10">
    <property type="entry name" value="Nucleoside Triphosphate Pyrophosphohydrolase"/>
    <property type="match status" value="1"/>
</dbReference>
<dbReference type="GO" id="GO:0046872">
    <property type="term" value="F:metal ion binding"/>
    <property type="evidence" value="ECO:0007669"/>
    <property type="project" value="UniProtKB-KW"/>
</dbReference>
<dbReference type="Proteomes" id="UP001295684">
    <property type="component" value="Unassembled WGS sequence"/>
</dbReference>
<dbReference type="PROSITE" id="PS51462">
    <property type="entry name" value="NUDIX"/>
    <property type="match status" value="1"/>
</dbReference>
<keyword evidence="9" id="KW-1185">Reference proteome</keyword>
<evidence type="ECO:0000256" key="3">
    <source>
        <dbReference type="ARBA" id="ARBA00022723"/>
    </source>
</evidence>
<dbReference type="EMBL" id="CAMPGE010013258">
    <property type="protein sequence ID" value="CAI2371996.1"/>
    <property type="molecule type" value="Genomic_DNA"/>
</dbReference>
<name>A0AAD1XGX7_EUPCR</name>
<gene>
    <name evidence="8" type="ORF">ECRASSUSDP1_LOCUS13323</name>
</gene>
<keyword evidence="4" id="KW-0378">Hydrolase</keyword>
<sequence length="398" mass="46664">MEKFIDFADNIHDFPRVNSEVETDAALGKDDVKMTSIAMIFRMFVRDSQKKSALISQQSSCIEQVADKVTQMYEDTSQWTGQDIQRYLRSFQDLDMSDIELQILFERRSSQKNEKFPAQVSLPGGKPEEGETLLQTSIRETFEETSLDLADSQKYALIGEFPSILPFMNIGGVGNVYIKGYVFLQVSFDILPIHCCEGEIDGCIWTSLDLFREDPDIAFSYFHFNFLPGMKSEFNSVLPSQVLYDSEKYLLDDIYRDPSLLNHDFKLSGITLFFVHEFLKFGNYVTTEEELRRRRKFYYYTVDFVNAKWYQKLPFTPKLYYHPKYQNSGTIYRTLHPRIRKIKRKFNSLTGKQKALAFGSQIAFWLSSYWIYKTFAERRSISSYDLDTNKYDNRQAKI</sequence>
<dbReference type="InterPro" id="IPR045121">
    <property type="entry name" value="CoAse"/>
</dbReference>
<dbReference type="PANTHER" id="PTHR12992:SF11">
    <property type="entry name" value="MITOCHONDRIAL COENZYME A DIPHOSPHATASE NUDT8"/>
    <property type="match status" value="1"/>
</dbReference>
<comment type="cofactor">
    <cofactor evidence="1">
        <name>Mn(2+)</name>
        <dbReference type="ChEBI" id="CHEBI:29035"/>
    </cofactor>
</comment>
<evidence type="ECO:0000256" key="5">
    <source>
        <dbReference type="ARBA" id="ARBA00022842"/>
    </source>
</evidence>
<evidence type="ECO:0000313" key="8">
    <source>
        <dbReference type="EMBL" id="CAI2371996.1"/>
    </source>
</evidence>
<evidence type="ECO:0000256" key="2">
    <source>
        <dbReference type="ARBA" id="ARBA00001946"/>
    </source>
</evidence>
<feature type="domain" description="Nudix hydrolase" evidence="7">
    <location>
        <begin position="86"/>
        <end position="232"/>
    </location>
</feature>
<accession>A0AAD1XGX7</accession>
<evidence type="ECO:0000256" key="1">
    <source>
        <dbReference type="ARBA" id="ARBA00001936"/>
    </source>
</evidence>
<dbReference type="AlphaFoldDB" id="A0AAD1XGX7"/>
<evidence type="ECO:0000313" key="9">
    <source>
        <dbReference type="Proteomes" id="UP001295684"/>
    </source>
</evidence>
<evidence type="ECO:0000259" key="7">
    <source>
        <dbReference type="PROSITE" id="PS51462"/>
    </source>
</evidence>
<evidence type="ECO:0000256" key="6">
    <source>
        <dbReference type="ARBA" id="ARBA00023211"/>
    </source>
</evidence>
<keyword evidence="6" id="KW-0464">Manganese</keyword>
<dbReference type="Pfam" id="PF00293">
    <property type="entry name" value="NUDIX"/>
    <property type="match status" value="1"/>
</dbReference>
<keyword evidence="3" id="KW-0479">Metal-binding</keyword>
<keyword evidence="5" id="KW-0460">Magnesium</keyword>
<comment type="caution">
    <text evidence="8">The sequence shown here is derived from an EMBL/GenBank/DDBJ whole genome shotgun (WGS) entry which is preliminary data.</text>
</comment>
<reference evidence="8" key="1">
    <citation type="submission" date="2023-07" db="EMBL/GenBank/DDBJ databases">
        <authorList>
            <consortium name="AG Swart"/>
            <person name="Singh M."/>
            <person name="Singh A."/>
            <person name="Seah K."/>
            <person name="Emmerich C."/>
        </authorList>
    </citation>
    <scope>NUCLEOTIDE SEQUENCE</scope>
    <source>
        <strain evidence="8">DP1</strain>
    </source>
</reference>
<dbReference type="SUPFAM" id="SSF55811">
    <property type="entry name" value="Nudix"/>
    <property type="match status" value="1"/>
</dbReference>